<dbReference type="PROSITE" id="PS00101">
    <property type="entry name" value="HEXAPEP_TRANSFERASES"/>
    <property type="match status" value="2"/>
</dbReference>
<keyword evidence="1 8" id="KW-0963">Cytoplasm</keyword>
<accession>A0AAU8JNZ1</accession>
<dbReference type="CDD" id="cd03351">
    <property type="entry name" value="LbH_UDP-GlcNAc_AT"/>
    <property type="match status" value="1"/>
</dbReference>
<dbReference type="HAMAP" id="MF_00387">
    <property type="entry name" value="LpxA"/>
    <property type="match status" value="1"/>
</dbReference>
<keyword evidence="3 8" id="KW-0441">Lipid A biosynthesis</keyword>
<evidence type="ECO:0000259" key="9">
    <source>
        <dbReference type="Pfam" id="PF13720"/>
    </source>
</evidence>
<dbReference type="GO" id="GO:0005737">
    <property type="term" value="C:cytoplasm"/>
    <property type="evidence" value="ECO:0007669"/>
    <property type="project" value="UniProtKB-SubCell"/>
</dbReference>
<evidence type="ECO:0000256" key="2">
    <source>
        <dbReference type="ARBA" id="ARBA00022516"/>
    </source>
</evidence>
<dbReference type="EC" id="2.3.1.129" evidence="8"/>
<keyword evidence="4 8" id="KW-0808">Transferase</keyword>
<dbReference type="PIRSF" id="PIRSF000456">
    <property type="entry name" value="UDP-GlcNAc_acltr"/>
    <property type="match status" value="1"/>
</dbReference>
<dbReference type="GO" id="GO:0009245">
    <property type="term" value="P:lipid A biosynthetic process"/>
    <property type="evidence" value="ECO:0007669"/>
    <property type="project" value="UniProtKB-UniRule"/>
</dbReference>
<name>A0AAU8JNZ1_9CYAN</name>
<evidence type="ECO:0000256" key="7">
    <source>
        <dbReference type="ARBA" id="ARBA00023315"/>
    </source>
</evidence>
<dbReference type="PANTHER" id="PTHR43480">
    <property type="entry name" value="ACYL-[ACYL-CARRIER-PROTEIN]--UDP-N-ACETYLGLUCOSAMINE O-ACYLTRANSFERASE"/>
    <property type="match status" value="1"/>
</dbReference>
<evidence type="ECO:0000256" key="8">
    <source>
        <dbReference type="HAMAP-Rule" id="MF_00387"/>
    </source>
</evidence>
<comment type="subcellular location">
    <subcellularLocation>
        <location evidence="8">Cytoplasm</location>
    </subcellularLocation>
</comment>
<dbReference type="InterPro" id="IPR018357">
    <property type="entry name" value="Hexapep_transf_CS"/>
</dbReference>
<evidence type="ECO:0000256" key="5">
    <source>
        <dbReference type="ARBA" id="ARBA00022737"/>
    </source>
</evidence>
<proteinExistence type="inferred from homology"/>
<dbReference type="PANTHER" id="PTHR43480:SF1">
    <property type="entry name" value="ACYL-[ACYL-CARRIER-PROTEIN]--UDP-N-ACETYLGLUCOSAMINE O-ACYLTRANSFERASE, MITOCHONDRIAL-RELATED"/>
    <property type="match status" value="1"/>
</dbReference>
<gene>
    <name evidence="8 10" type="primary">lpxA</name>
    <name evidence="10" type="ORF">ABWT76_001607</name>
</gene>
<evidence type="ECO:0000256" key="6">
    <source>
        <dbReference type="ARBA" id="ARBA00023098"/>
    </source>
</evidence>
<comment type="catalytic activity">
    <reaction evidence="8">
        <text>a (3R)-hydroxyacyl-[ACP] + UDP-N-acetyl-alpha-D-glucosamine = a UDP-3-O-[(3R)-3-hydroxyacyl]-N-acetyl-alpha-D-glucosamine + holo-[ACP]</text>
        <dbReference type="Rhea" id="RHEA:67812"/>
        <dbReference type="Rhea" id="RHEA-COMP:9685"/>
        <dbReference type="Rhea" id="RHEA-COMP:9945"/>
        <dbReference type="ChEBI" id="CHEBI:57705"/>
        <dbReference type="ChEBI" id="CHEBI:64479"/>
        <dbReference type="ChEBI" id="CHEBI:78827"/>
        <dbReference type="ChEBI" id="CHEBI:173225"/>
        <dbReference type="EC" id="2.3.1.129"/>
    </reaction>
</comment>
<evidence type="ECO:0000313" key="10">
    <source>
        <dbReference type="EMBL" id="XCM40100.1"/>
    </source>
</evidence>
<keyword evidence="2 8" id="KW-0444">Lipid biosynthesis</keyword>
<dbReference type="GO" id="GO:0016020">
    <property type="term" value="C:membrane"/>
    <property type="evidence" value="ECO:0007669"/>
    <property type="project" value="GOC"/>
</dbReference>
<keyword evidence="5 8" id="KW-0677">Repeat</keyword>
<sequence length="271" mass="29553">MINMIHTTASIHPEAELDPTVEVGPFCVIGKNVKIGKNTKIYSHVVIDGHTEIGEDNRIFPGAAIGTEPQDLKYKGAISFTKIGNGNTIREYVTINRATGEGESTTIGDHNLLMAYAHVAHNCAIENHVVMANSVNMAGHVHIESRAVIGGVTGIHQFVHIGQLAMIAGCSRIINDIPPYMLVEGSPSRVRVLNTVGLKRAGISAEESQSLKKAFRILYRSGLSLKEALEQLNLIPENPYLTHLSDFITQSLTEDRRGLTPGKFENKIKNI</sequence>
<comment type="similarity">
    <text evidence="8">Belongs to the transferase hexapeptide repeat family. LpxA subfamily.</text>
</comment>
<dbReference type="NCBIfam" id="TIGR01852">
    <property type="entry name" value="lipid_A_lpxA"/>
    <property type="match status" value="1"/>
</dbReference>
<feature type="domain" description="UDP N-acetylglucosamine O-acyltransferase C-terminal" evidence="9">
    <location>
        <begin position="176"/>
        <end position="251"/>
    </location>
</feature>
<protein>
    <recommendedName>
        <fullName evidence="8">Acyl-[acyl-carrier-protein]--UDP-N-acetylglucosamine O-acyltransferase</fullName>
        <shortName evidence="8">UDP-N-acetylglucosamine acyltransferase</shortName>
        <ecNumber evidence="8">2.3.1.129</ecNumber>
    </recommendedName>
</protein>
<reference evidence="10" key="1">
    <citation type="submission" date="2024-07" db="EMBL/GenBank/DDBJ databases">
        <authorList>
            <person name="Kim Y.J."/>
            <person name="Jeong J.Y."/>
        </authorList>
    </citation>
    <scope>NUCLEOTIDE SEQUENCE</scope>
    <source>
        <strain evidence="10">GIHE-MW2</strain>
    </source>
</reference>
<dbReference type="Pfam" id="PF13720">
    <property type="entry name" value="Acetyltransf_11"/>
    <property type="match status" value="1"/>
</dbReference>
<keyword evidence="7 8" id="KW-0012">Acyltransferase</keyword>
<evidence type="ECO:0000256" key="1">
    <source>
        <dbReference type="ARBA" id="ARBA00022490"/>
    </source>
</evidence>
<dbReference type="InterPro" id="IPR011004">
    <property type="entry name" value="Trimer_LpxA-like_sf"/>
</dbReference>
<dbReference type="GO" id="GO:0008780">
    <property type="term" value="F:acyl-[acyl-carrier-protein]-UDP-N-acetylglucosamine O-acyltransferase activity"/>
    <property type="evidence" value="ECO:0007669"/>
    <property type="project" value="UniProtKB-UniRule"/>
</dbReference>
<comment type="function">
    <text evidence="8">Involved in the biosynthesis of lipid A, a phosphorylated glycolipid that anchors the lipopolysaccharide to the outer membrane of the cell.</text>
</comment>
<dbReference type="SUPFAM" id="SSF51161">
    <property type="entry name" value="Trimeric LpxA-like enzymes"/>
    <property type="match status" value="1"/>
</dbReference>
<dbReference type="Gene3D" id="2.160.10.10">
    <property type="entry name" value="Hexapeptide repeat proteins"/>
    <property type="match status" value="1"/>
</dbReference>
<dbReference type="GO" id="GO:0043886">
    <property type="term" value="F:structural constituent of carboxysome shell"/>
    <property type="evidence" value="ECO:0007669"/>
    <property type="project" value="UniProtKB-ARBA"/>
</dbReference>
<dbReference type="AlphaFoldDB" id="A0AAU8JNZ1"/>
<evidence type="ECO:0000256" key="4">
    <source>
        <dbReference type="ARBA" id="ARBA00022679"/>
    </source>
</evidence>
<dbReference type="EMBL" id="CP159837">
    <property type="protein sequence ID" value="XCM40100.1"/>
    <property type="molecule type" value="Genomic_DNA"/>
</dbReference>
<dbReference type="InterPro" id="IPR010137">
    <property type="entry name" value="Lipid_A_LpxA"/>
</dbReference>
<organism evidence="10">
    <name type="scientific">Planktothricoides raciborskii GIHE-MW2</name>
    <dbReference type="NCBI Taxonomy" id="2792601"/>
    <lineage>
        <taxon>Bacteria</taxon>
        <taxon>Bacillati</taxon>
        <taxon>Cyanobacteriota</taxon>
        <taxon>Cyanophyceae</taxon>
        <taxon>Oscillatoriophycideae</taxon>
        <taxon>Oscillatoriales</taxon>
        <taxon>Oscillatoriaceae</taxon>
        <taxon>Planktothricoides</taxon>
    </lineage>
</organism>
<dbReference type="GO" id="GO:0031470">
    <property type="term" value="C:carboxysome"/>
    <property type="evidence" value="ECO:0007669"/>
    <property type="project" value="UniProtKB-ARBA"/>
</dbReference>
<dbReference type="NCBIfam" id="NF003657">
    <property type="entry name" value="PRK05289.1"/>
    <property type="match status" value="1"/>
</dbReference>
<comment type="pathway">
    <text evidence="8">Glycolipid biosynthesis; lipid IV(A) biosynthesis; lipid IV(A) from (3R)-3-hydroxytetradecanoyl-[acyl-carrier-protein] and UDP-N-acetyl-alpha-D-glucosamine: step 1/6.</text>
</comment>
<evidence type="ECO:0000256" key="3">
    <source>
        <dbReference type="ARBA" id="ARBA00022556"/>
    </source>
</evidence>
<comment type="subunit">
    <text evidence="8">Homotrimer.</text>
</comment>
<keyword evidence="6 8" id="KW-0443">Lipid metabolism</keyword>
<dbReference type="InterPro" id="IPR037157">
    <property type="entry name" value="Acetyltransf_C_sf"/>
</dbReference>
<dbReference type="InterPro" id="IPR029098">
    <property type="entry name" value="Acetyltransf_C"/>
</dbReference>
<dbReference type="Gene3D" id="1.20.1180.10">
    <property type="entry name" value="Udp N-acetylglucosamine O-acyltransferase, C-terminal domain"/>
    <property type="match status" value="1"/>
</dbReference>